<evidence type="ECO:0000256" key="3">
    <source>
        <dbReference type="SAM" id="Phobius"/>
    </source>
</evidence>
<evidence type="ECO:0000259" key="5">
    <source>
        <dbReference type="PROSITE" id="PS50089"/>
    </source>
</evidence>
<protein>
    <recommendedName>
        <fullName evidence="5">RING-type domain-containing protein</fullName>
    </recommendedName>
</protein>
<dbReference type="GO" id="GO:0008270">
    <property type="term" value="F:zinc ion binding"/>
    <property type="evidence" value="ECO:0007669"/>
    <property type="project" value="UniProtKB-KW"/>
</dbReference>
<dbReference type="PROSITE" id="PS50089">
    <property type="entry name" value="ZF_RING_2"/>
    <property type="match status" value="1"/>
</dbReference>
<feature type="region of interest" description="Disordered" evidence="2">
    <location>
        <begin position="121"/>
        <end position="204"/>
    </location>
</feature>
<dbReference type="EMBL" id="VSWC01000105">
    <property type="protein sequence ID" value="KAA1087319.1"/>
    <property type="molecule type" value="Genomic_DNA"/>
</dbReference>
<evidence type="ECO:0000256" key="4">
    <source>
        <dbReference type="SAM" id="SignalP"/>
    </source>
</evidence>
<keyword evidence="7" id="KW-1185">Reference proteome</keyword>
<dbReference type="AlphaFoldDB" id="A0A5B0NHK1"/>
<proteinExistence type="predicted"/>
<dbReference type="InterPro" id="IPR011011">
    <property type="entry name" value="Znf_FYVE_PHD"/>
</dbReference>
<gene>
    <name evidence="6" type="ORF">PGT21_028749</name>
</gene>
<keyword evidence="3" id="KW-0472">Membrane</keyword>
<dbReference type="InterPro" id="IPR001841">
    <property type="entry name" value="Znf_RING"/>
</dbReference>
<keyword evidence="1" id="KW-0479">Metal-binding</keyword>
<evidence type="ECO:0000313" key="6">
    <source>
        <dbReference type="EMBL" id="KAA1087319.1"/>
    </source>
</evidence>
<reference evidence="6 7" key="1">
    <citation type="submission" date="2019-05" db="EMBL/GenBank/DDBJ databases">
        <title>Emergence of the Ug99 lineage of the wheat stem rust pathogen through somatic hybridization.</title>
        <authorList>
            <person name="Li F."/>
            <person name="Upadhyaya N.M."/>
            <person name="Sperschneider J."/>
            <person name="Matny O."/>
            <person name="Nguyen-Phuc H."/>
            <person name="Mago R."/>
            <person name="Raley C."/>
            <person name="Miller M.E."/>
            <person name="Silverstein K.A.T."/>
            <person name="Henningsen E."/>
            <person name="Hirsch C.D."/>
            <person name="Visser B."/>
            <person name="Pretorius Z.A."/>
            <person name="Steffenson B.J."/>
            <person name="Schwessinger B."/>
            <person name="Dodds P.N."/>
            <person name="Figueroa M."/>
        </authorList>
    </citation>
    <scope>NUCLEOTIDE SEQUENCE [LARGE SCALE GENOMIC DNA]</scope>
    <source>
        <strain evidence="6">21-0</strain>
    </source>
</reference>
<comment type="caution">
    <text evidence="6">The sequence shown here is derived from an EMBL/GenBank/DDBJ whole genome shotgun (WGS) entry which is preliminary data.</text>
</comment>
<evidence type="ECO:0000313" key="7">
    <source>
        <dbReference type="Proteomes" id="UP000324748"/>
    </source>
</evidence>
<dbReference type="Proteomes" id="UP000324748">
    <property type="component" value="Unassembled WGS sequence"/>
</dbReference>
<feature type="signal peptide" evidence="4">
    <location>
        <begin position="1"/>
        <end position="26"/>
    </location>
</feature>
<feature type="transmembrane region" description="Helical" evidence="3">
    <location>
        <begin position="249"/>
        <end position="266"/>
    </location>
</feature>
<dbReference type="InterPro" id="IPR013083">
    <property type="entry name" value="Znf_RING/FYVE/PHD"/>
</dbReference>
<dbReference type="SUPFAM" id="SSF57903">
    <property type="entry name" value="FYVE/PHD zinc finger"/>
    <property type="match status" value="1"/>
</dbReference>
<sequence>MLHMASFLITIAVLHLLASQSTYVSATPLEESMRTWGGPRRQPSSSLGQLIKDTVFRNQNAGICWLCGQGMSTCWDRLSHCRPCMCRFHTTCIHQAVSRMPENNKRCPKCLGQAANGQPQYGMTPQYGRGLPTAPGPYGFPNTPPARGGSLIPPVPPSPYGGFPEGSGGSCSPSMGSSFQFTQPPPPMGNMYQQHGPPPPQSMQPGGMNHPAMGFPNYQMSQGSAFGQVNHSMSRGYGSPSGMQNDNQWALYVLGGLFLWIAILLLK</sequence>
<feature type="chain" id="PRO_5023145079" description="RING-type domain-containing protein" evidence="4">
    <location>
        <begin position="27"/>
        <end position="267"/>
    </location>
</feature>
<keyword evidence="1" id="KW-0863">Zinc-finger</keyword>
<keyword evidence="3" id="KW-0812">Transmembrane</keyword>
<feature type="domain" description="RING-type" evidence="5">
    <location>
        <begin position="64"/>
        <end position="110"/>
    </location>
</feature>
<organism evidence="6 7">
    <name type="scientific">Puccinia graminis f. sp. tritici</name>
    <dbReference type="NCBI Taxonomy" id="56615"/>
    <lineage>
        <taxon>Eukaryota</taxon>
        <taxon>Fungi</taxon>
        <taxon>Dikarya</taxon>
        <taxon>Basidiomycota</taxon>
        <taxon>Pucciniomycotina</taxon>
        <taxon>Pucciniomycetes</taxon>
        <taxon>Pucciniales</taxon>
        <taxon>Pucciniaceae</taxon>
        <taxon>Puccinia</taxon>
    </lineage>
</organism>
<keyword evidence="4" id="KW-0732">Signal</keyword>
<accession>A0A5B0NHK1</accession>
<evidence type="ECO:0000256" key="1">
    <source>
        <dbReference type="PROSITE-ProRule" id="PRU00175"/>
    </source>
</evidence>
<keyword evidence="1" id="KW-0862">Zinc</keyword>
<dbReference type="Gene3D" id="3.30.40.10">
    <property type="entry name" value="Zinc/RING finger domain, C3HC4 (zinc finger)"/>
    <property type="match status" value="1"/>
</dbReference>
<evidence type="ECO:0000256" key="2">
    <source>
        <dbReference type="SAM" id="MobiDB-lite"/>
    </source>
</evidence>
<keyword evidence="3" id="KW-1133">Transmembrane helix</keyword>
<name>A0A5B0NHK1_PUCGR</name>